<dbReference type="InterPro" id="IPR022026">
    <property type="entry name" value="DUF5981"/>
</dbReference>
<feature type="non-terminal residue" evidence="2">
    <location>
        <position position="147"/>
    </location>
</feature>
<proteinExistence type="predicted"/>
<accession>X1EEL4</accession>
<evidence type="ECO:0000259" key="1">
    <source>
        <dbReference type="Pfam" id="PF12225"/>
    </source>
</evidence>
<organism evidence="2">
    <name type="scientific">marine sediment metagenome</name>
    <dbReference type="NCBI Taxonomy" id="412755"/>
    <lineage>
        <taxon>unclassified sequences</taxon>
        <taxon>metagenomes</taxon>
        <taxon>ecological metagenomes</taxon>
    </lineage>
</organism>
<comment type="caution">
    <text evidence="2">The sequence shown here is derived from an EMBL/GenBank/DDBJ whole genome shotgun (WGS) entry which is preliminary data.</text>
</comment>
<gene>
    <name evidence="2" type="ORF">S01H4_57420</name>
</gene>
<dbReference type="Pfam" id="PF12225">
    <property type="entry name" value="DUF5981"/>
    <property type="match status" value="1"/>
</dbReference>
<sequence>MIVAEQKPLAEIRQMITPYQRVLILGCGTCMTVCNTGGEREVSFLHNALRLAESRSGNEIHTFSEYTVKRQCDYEFLDSLVDKIGDVDAILSLGCGIGVQAIAERLPDLPVLPGVNTSFMGMAEEWGVWDERCAACGDCRLADTAGT</sequence>
<evidence type="ECO:0000313" key="2">
    <source>
        <dbReference type="EMBL" id="GAH07113.1"/>
    </source>
</evidence>
<dbReference type="EMBL" id="BART01033402">
    <property type="protein sequence ID" value="GAH07113.1"/>
    <property type="molecule type" value="Genomic_DNA"/>
</dbReference>
<dbReference type="AlphaFoldDB" id="X1EEL4"/>
<feature type="domain" description="Methylene-tetrahydrofolate reductase C-terminal-like" evidence="1">
    <location>
        <begin position="113"/>
        <end position="146"/>
    </location>
</feature>
<name>X1EEL4_9ZZZZ</name>
<reference evidence="2" key="1">
    <citation type="journal article" date="2014" name="Front. Microbiol.">
        <title>High frequency of phylogenetically diverse reductive dehalogenase-homologous genes in deep subseafloor sedimentary metagenomes.</title>
        <authorList>
            <person name="Kawai M."/>
            <person name="Futagami T."/>
            <person name="Toyoda A."/>
            <person name="Takaki Y."/>
            <person name="Nishi S."/>
            <person name="Hori S."/>
            <person name="Arai W."/>
            <person name="Tsubouchi T."/>
            <person name="Morono Y."/>
            <person name="Uchiyama I."/>
            <person name="Ito T."/>
            <person name="Fujiyama A."/>
            <person name="Inagaki F."/>
            <person name="Takami H."/>
        </authorList>
    </citation>
    <scope>NUCLEOTIDE SEQUENCE</scope>
    <source>
        <strain evidence="2">Expedition CK06-06</strain>
    </source>
</reference>
<protein>
    <recommendedName>
        <fullName evidence="1">Methylene-tetrahydrofolate reductase C-terminal-like domain-containing protein</fullName>
    </recommendedName>
</protein>